<protein>
    <submittedName>
        <fullName evidence="2">Putative lipoprotein</fullName>
    </submittedName>
</protein>
<comment type="caution">
    <text evidence="2">The sequence shown here is derived from an EMBL/GenBank/DDBJ whole genome shotgun (WGS) entry which is preliminary data.</text>
</comment>
<evidence type="ECO:0000313" key="2">
    <source>
        <dbReference type="EMBL" id="EDM74561.1"/>
    </source>
</evidence>
<gene>
    <name evidence="2" type="ORF">PPSIR1_29163</name>
</gene>
<dbReference type="RefSeq" id="WP_006976300.1">
    <property type="nucleotide sequence ID" value="NZ_ABCS01000125.1"/>
</dbReference>
<sequence length="252" mass="25938">MTTTRISFLASLLFLITPALACDATIAGDGADDEVGSDSGNDNGDGNGDGDNWTPCSDDNACPDGQFCWNGLCAIGCQSDANCAENQYCNTDIMLCQNTEVPTCDDNDDCASSQVCINGYCSTPPDDGSCNLEDYLNDGCDSNAVCLVEDIETETGACYTMPACAEDGSCPVGIEGAVCNEGYLSNKDEICLVGMCEADSHCPTDWNCVRQIENAVLGVCSSGSFGAPCATADDCASGNCITIPGLSGGFCG</sequence>
<accession>A6GHW4</accession>
<organism evidence="2 3">
    <name type="scientific">Plesiocystis pacifica SIR-1</name>
    <dbReference type="NCBI Taxonomy" id="391625"/>
    <lineage>
        <taxon>Bacteria</taxon>
        <taxon>Pseudomonadati</taxon>
        <taxon>Myxococcota</taxon>
        <taxon>Polyangia</taxon>
        <taxon>Nannocystales</taxon>
        <taxon>Nannocystaceae</taxon>
        <taxon>Plesiocystis</taxon>
    </lineage>
</organism>
<keyword evidence="3" id="KW-1185">Reference proteome</keyword>
<keyword evidence="1" id="KW-0732">Signal</keyword>
<keyword evidence="2" id="KW-0449">Lipoprotein</keyword>
<dbReference type="AlphaFoldDB" id="A6GHW4"/>
<proteinExistence type="predicted"/>
<dbReference type="Proteomes" id="UP000005801">
    <property type="component" value="Unassembled WGS sequence"/>
</dbReference>
<dbReference type="STRING" id="391625.PPSIR1_29163"/>
<reference evidence="2 3" key="1">
    <citation type="submission" date="2007-06" db="EMBL/GenBank/DDBJ databases">
        <authorList>
            <person name="Shimkets L."/>
            <person name="Ferriera S."/>
            <person name="Johnson J."/>
            <person name="Kravitz S."/>
            <person name="Beeson K."/>
            <person name="Sutton G."/>
            <person name="Rogers Y.-H."/>
            <person name="Friedman R."/>
            <person name="Frazier M."/>
            <person name="Venter J.C."/>
        </authorList>
    </citation>
    <scope>NUCLEOTIDE SEQUENCE [LARGE SCALE GENOMIC DNA]</scope>
    <source>
        <strain evidence="2 3">SIR-1</strain>
    </source>
</reference>
<evidence type="ECO:0000313" key="3">
    <source>
        <dbReference type="Proteomes" id="UP000005801"/>
    </source>
</evidence>
<feature type="signal peptide" evidence="1">
    <location>
        <begin position="1"/>
        <end position="21"/>
    </location>
</feature>
<feature type="chain" id="PRO_5002697814" evidence="1">
    <location>
        <begin position="22"/>
        <end position="252"/>
    </location>
</feature>
<evidence type="ECO:0000256" key="1">
    <source>
        <dbReference type="SAM" id="SignalP"/>
    </source>
</evidence>
<dbReference type="OrthoDB" id="5379981at2"/>
<dbReference type="EMBL" id="ABCS01000125">
    <property type="protein sequence ID" value="EDM74561.1"/>
    <property type="molecule type" value="Genomic_DNA"/>
</dbReference>
<dbReference type="eggNOG" id="ENOG50323EY">
    <property type="taxonomic scope" value="Bacteria"/>
</dbReference>
<name>A6GHW4_9BACT</name>